<dbReference type="Gene3D" id="6.10.250.2180">
    <property type="match status" value="1"/>
</dbReference>
<comment type="caution">
    <text evidence="3">The sequence shown here is derived from an EMBL/GenBank/DDBJ whole genome shotgun (WGS) entry which is preliminary data.</text>
</comment>
<evidence type="ECO:0000259" key="2">
    <source>
        <dbReference type="SMART" id="SM01062"/>
    </source>
</evidence>
<dbReference type="EMBL" id="QNGE01003803">
    <property type="protein sequence ID" value="KAA3673596.1"/>
    <property type="molecule type" value="Genomic_DNA"/>
</dbReference>
<proteinExistence type="predicted"/>
<dbReference type="Pfam" id="PF08763">
    <property type="entry name" value="Ca_chan_IQ"/>
    <property type="match status" value="1"/>
</dbReference>
<feature type="region of interest" description="Disordered" evidence="1">
    <location>
        <begin position="126"/>
        <end position="205"/>
    </location>
</feature>
<reference evidence="3 4" key="1">
    <citation type="journal article" date="2019" name="Gigascience">
        <title>Whole-genome sequence of the oriental lung fluke Paragonimus westermani.</title>
        <authorList>
            <person name="Oey H."/>
            <person name="Zakrzewski M."/>
            <person name="Narain K."/>
            <person name="Devi K.R."/>
            <person name="Agatsuma T."/>
            <person name="Nawaratna S."/>
            <person name="Gobert G.N."/>
            <person name="Jones M.K."/>
            <person name="Ragan M.A."/>
            <person name="McManus D.P."/>
            <person name="Krause L."/>
        </authorList>
    </citation>
    <scope>NUCLEOTIDE SEQUENCE [LARGE SCALE GENOMIC DNA]</scope>
    <source>
        <strain evidence="3 4">IND2009</strain>
    </source>
</reference>
<gene>
    <name evidence="3" type="ORF">DEA37_0014612</name>
</gene>
<name>A0A5J4NDC8_9TREM</name>
<evidence type="ECO:0000256" key="1">
    <source>
        <dbReference type="SAM" id="MobiDB-lite"/>
    </source>
</evidence>
<organism evidence="3 4">
    <name type="scientific">Paragonimus westermani</name>
    <dbReference type="NCBI Taxonomy" id="34504"/>
    <lineage>
        <taxon>Eukaryota</taxon>
        <taxon>Metazoa</taxon>
        <taxon>Spiralia</taxon>
        <taxon>Lophotrochozoa</taxon>
        <taxon>Platyhelminthes</taxon>
        <taxon>Trematoda</taxon>
        <taxon>Digenea</taxon>
        <taxon>Plagiorchiida</taxon>
        <taxon>Troglotremata</taxon>
        <taxon>Troglotrematidae</taxon>
        <taxon>Paragonimus</taxon>
    </lineage>
</organism>
<keyword evidence="4" id="KW-1185">Reference proteome</keyword>
<dbReference type="Proteomes" id="UP000324629">
    <property type="component" value="Unassembled WGS sequence"/>
</dbReference>
<sequence>MNMPVDNMGTVHFTTTLFALVREALGIKMAPAEMMDVKDMELRETIRTLWPVQAKRKCDLLLPPDSEYTFTHLTVGKIYAGLLIWENWQMNRSNTNRHGTSSMKPRLEVCLTKILGHDPFISVGHPSSFGTDRAHRGSGAERRRSSGFHGAIVHTARKTGFPDKPNSDVLKATNNTTDSPKSTRHLPTKQLTSNPEKLESQDRPQIVIHPVMDRSTPICRTVSEEKDSVYVPDTDSVSVASTEYLQMMRTSSMDVNTIKTERYAAENPLPSKLTFYAQPPETELPDNFVRSCSAYDSGENPVLNGLSGSWQNLEGKREGYVRRSCSPLNFAGAVNTLVEQANVLAERNRIEKRLRRHAKDIDWDRISACRLRMRSRQNYTSNTDISRATVCPYDHELHDGWRVQGSYAEKCFRQTAPRARCQLRHESERWDDTQYWAGCTEPKNGGTSVQLDIQPRVQSSGLGLDKWLLADTSGPCRLNQKEDHSPNHDRTMHAPGANEFCSVEEGFNVSSRVQATDEVSDRLFKFPRLLQSPTTRRADNQVNPNCSWTFYPIPPPEHIDPLEQINLSGQ</sequence>
<evidence type="ECO:0000313" key="3">
    <source>
        <dbReference type="EMBL" id="KAA3673596.1"/>
    </source>
</evidence>
<feature type="domain" description="Voltage-dependent calcium channel alpha-1 subunit IQ" evidence="2">
    <location>
        <begin position="70"/>
        <end position="104"/>
    </location>
</feature>
<evidence type="ECO:0000313" key="4">
    <source>
        <dbReference type="Proteomes" id="UP000324629"/>
    </source>
</evidence>
<dbReference type="AlphaFoldDB" id="A0A5J4NDC8"/>
<dbReference type="SMART" id="SM01062">
    <property type="entry name" value="Ca_chan_IQ"/>
    <property type="match status" value="1"/>
</dbReference>
<accession>A0A5J4NDC8</accession>
<protein>
    <recommendedName>
        <fullName evidence="2">Voltage-dependent calcium channel alpha-1 subunit IQ domain-containing protein</fullName>
    </recommendedName>
</protein>
<feature type="compositionally biased region" description="Basic and acidic residues" evidence="1">
    <location>
        <begin position="132"/>
        <end position="144"/>
    </location>
</feature>
<dbReference type="InterPro" id="IPR014873">
    <property type="entry name" value="VDCC_a1su_IQ"/>
</dbReference>